<accession>A0A9X2DTH6</accession>
<dbReference type="PRINTS" id="PR00469">
    <property type="entry name" value="PNDRDTASEII"/>
</dbReference>
<gene>
    <name evidence="2" type="ORF">M3202_17525</name>
</gene>
<evidence type="ECO:0000313" key="2">
    <source>
        <dbReference type="EMBL" id="MCM3715860.1"/>
    </source>
</evidence>
<dbReference type="PRINTS" id="PR00368">
    <property type="entry name" value="FADPNR"/>
</dbReference>
<proteinExistence type="predicted"/>
<dbReference type="Proteomes" id="UP001139179">
    <property type="component" value="Unassembled WGS sequence"/>
</dbReference>
<dbReference type="InterPro" id="IPR050982">
    <property type="entry name" value="Auxin_biosynth/cation_transpt"/>
</dbReference>
<evidence type="ECO:0000256" key="1">
    <source>
        <dbReference type="ARBA" id="ARBA00023002"/>
    </source>
</evidence>
<keyword evidence="3" id="KW-1185">Reference proteome</keyword>
<dbReference type="Gene3D" id="3.50.50.60">
    <property type="entry name" value="FAD/NAD(P)-binding domain"/>
    <property type="match status" value="1"/>
</dbReference>
<dbReference type="Pfam" id="PF13738">
    <property type="entry name" value="Pyr_redox_3"/>
    <property type="match status" value="1"/>
</dbReference>
<dbReference type="PANTHER" id="PTHR43539:SF78">
    <property type="entry name" value="FLAVIN-CONTAINING MONOOXYGENASE"/>
    <property type="match status" value="1"/>
</dbReference>
<sequence length="339" mass="38395">MEYDVIVIGGGQAGLAMAYALKDKKKTLILDENEQTGDSWKKRYESLRLFTPRNYSQLFDFTFRGDPKGFPHKDEVVSYLQEFEIRNQLSILHNQQVIKLSRENDQTFVVFTQNQTYKVKNVVIATGAFHDPFIPDIHDRSIPYMIHASAYTNPTQIPQGDVLIVGAGNTGIQIAAELSKTHTVMLAKSKPIKSIPQRLAGKSLFWWLETFRISKASPSSMVGKMLQKRDPIIGDDYKIVKGQVEMLGRVRQIIDGQVHIQDTLPKKVTSIIWATGYRNNYSWIDIDGVIDDHGKPIHRFGITEIKGLYFIGQSWQSKRSSALIYGVSDDSKMIAGEIL</sequence>
<name>A0A9X2DTH6_9BACI</name>
<organism evidence="2 3">
    <name type="scientific">Halalkalibacter oceani</name>
    <dbReference type="NCBI Taxonomy" id="1653776"/>
    <lineage>
        <taxon>Bacteria</taxon>
        <taxon>Bacillati</taxon>
        <taxon>Bacillota</taxon>
        <taxon>Bacilli</taxon>
        <taxon>Bacillales</taxon>
        <taxon>Bacillaceae</taxon>
        <taxon>Halalkalibacter</taxon>
    </lineage>
</organism>
<comment type="caution">
    <text evidence="2">The sequence shown here is derived from an EMBL/GenBank/DDBJ whole genome shotgun (WGS) entry which is preliminary data.</text>
</comment>
<dbReference type="PANTHER" id="PTHR43539">
    <property type="entry name" value="FLAVIN-BINDING MONOOXYGENASE-LIKE PROTEIN (AFU_ORTHOLOGUE AFUA_4G09220)"/>
    <property type="match status" value="1"/>
</dbReference>
<dbReference type="GO" id="GO:0050660">
    <property type="term" value="F:flavin adenine dinucleotide binding"/>
    <property type="evidence" value="ECO:0007669"/>
    <property type="project" value="TreeGrafter"/>
</dbReference>
<dbReference type="SUPFAM" id="SSF51905">
    <property type="entry name" value="FAD/NAD(P)-binding domain"/>
    <property type="match status" value="2"/>
</dbReference>
<dbReference type="AlphaFoldDB" id="A0A9X2DTH6"/>
<protein>
    <submittedName>
        <fullName evidence="2">NAD(P)/FAD-dependent oxidoreductase</fullName>
    </submittedName>
</protein>
<evidence type="ECO:0000313" key="3">
    <source>
        <dbReference type="Proteomes" id="UP001139179"/>
    </source>
</evidence>
<dbReference type="RefSeq" id="WP_251224559.1">
    <property type="nucleotide sequence ID" value="NZ_JAMBOL010000023.1"/>
</dbReference>
<dbReference type="GO" id="GO:0004497">
    <property type="term" value="F:monooxygenase activity"/>
    <property type="evidence" value="ECO:0007669"/>
    <property type="project" value="TreeGrafter"/>
</dbReference>
<dbReference type="EMBL" id="JAMBOL010000023">
    <property type="protein sequence ID" value="MCM3715860.1"/>
    <property type="molecule type" value="Genomic_DNA"/>
</dbReference>
<keyword evidence="1" id="KW-0560">Oxidoreductase</keyword>
<reference evidence="2" key="1">
    <citation type="submission" date="2022-05" db="EMBL/GenBank/DDBJ databases">
        <title>Comparative Genomics of Spacecraft Associated Microbes.</title>
        <authorList>
            <person name="Tran M.T."/>
            <person name="Wright A."/>
            <person name="Seuylemezian A."/>
            <person name="Eisen J."/>
            <person name="Coil D."/>
        </authorList>
    </citation>
    <scope>NUCLEOTIDE SEQUENCE</scope>
    <source>
        <strain evidence="2">214.1.1</strain>
    </source>
</reference>
<dbReference type="InterPro" id="IPR036188">
    <property type="entry name" value="FAD/NAD-bd_sf"/>
</dbReference>